<dbReference type="Proteomes" id="UP000831151">
    <property type="component" value="Chromosome"/>
</dbReference>
<keyword evidence="3" id="KW-1185">Reference proteome</keyword>
<dbReference type="KEGG" id="fms:M1R53_06785"/>
<keyword evidence="1" id="KW-0472">Membrane</keyword>
<dbReference type="RefSeq" id="WP_249242480.1">
    <property type="nucleotide sequence ID" value="NZ_CP096649.1"/>
</dbReference>
<gene>
    <name evidence="2" type="ORF">M1R53_06785</name>
</gene>
<dbReference type="AlphaFoldDB" id="A0A9E7DJ92"/>
<keyword evidence="1" id="KW-1133">Transmembrane helix</keyword>
<feature type="transmembrane region" description="Helical" evidence="1">
    <location>
        <begin position="44"/>
        <end position="64"/>
    </location>
</feature>
<keyword evidence="1" id="KW-0812">Transmembrane</keyword>
<organism evidence="2 3">
    <name type="scientific">Fenollaria massiliensis</name>
    <dbReference type="NCBI Taxonomy" id="938288"/>
    <lineage>
        <taxon>Bacteria</taxon>
        <taxon>Bacillati</taxon>
        <taxon>Bacillota</taxon>
        <taxon>Clostridia</taxon>
        <taxon>Eubacteriales</taxon>
        <taxon>Fenollaria</taxon>
    </lineage>
</organism>
<sequence length="179" mass="21223">MEELSINFSALHYFKRLLLFVFAIFPAFTIGFAILGSLVEKGGIFQWVIVLFFFFFVFMVLNALKNVILLIFREEALVLKENVFVDKFSKYKPISISWDDVDEFKIKKTQNQELMDVYTLHIKYKNLDKYKDIKAINKVNKYYNAGDTVEIELDLANLSYRANDYEILEKYYYIVKHKG</sequence>
<name>A0A9E7DJ92_9FIRM</name>
<evidence type="ECO:0000256" key="1">
    <source>
        <dbReference type="SAM" id="Phobius"/>
    </source>
</evidence>
<protein>
    <submittedName>
        <fullName evidence="2">Uncharacterized protein</fullName>
    </submittedName>
</protein>
<reference evidence="2" key="1">
    <citation type="submission" date="2022-04" db="EMBL/GenBank/DDBJ databases">
        <title>Complete genome sequences of Ezakiella coagulans and Fenollaria massiliensis.</title>
        <authorList>
            <person name="France M.T."/>
            <person name="Clifford J."/>
            <person name="Narina S."/>
            <person name="Rutt L."/>
            <person name="Ravel J."/>
        </authorList>
    </citation>
    <scope>NUCLEOTIDE SEQUENCE</scope>
    <source>
        <strain evidence="2">C0061C2</strain>
    </source>
</reference>
<proteinExistence type="predicted"/>
<evidence type="ECO:0000313" key="3">
    <source>
        <dbReference type="Proteomes" id="UP000831151"/>
    </source>
</evidence>
<dbReference type="EMBL" id="CP096649">
    <property type="protein sequence ID" value="UQK58941.1"/>
    <property type="molecule type" value="Genomic_DNA"/>
</dbReference>
<evidence type="ECO:0000313" key="2">
    <source>
        <dbReference type="EMBL" id="UQK58941.1"/>
    </source>
</evidence>
<feature type="transmembrane region" description="Helical" evidence="1">
    <location>
        <begin position="17"/>
        <end position="38"/>
    </location>
</feature>
<accession>A0A9E7DJ92</accession>